<dbReference type="Pfam" id="PF01077">
    <property type="entry name" value="NIR_SIR"/>
    <property type="match status" value="1"/>
</dbReference>
<evidence type="ECO:0000256" key="2">
    <source>
        <dbReference type="ARBA" id="ARBA00023002"/>
    </source>
</evidence>
<evidence type="ECO:0000256" key="4">
    <source>
        <dbReference type="ARBA" id="ARBA00023014"/>
    </source>
</evidence>
<organism evidence="6">
    <name type="scientific">marine sediment metagenome</name>
    <dbReference type="NCBI Taxonomy" id="412755"/>
    <lineage>
        <taxon>unclassified sequences</taxon>
        <taxon>metagenomes</taxon>
        <taxon>ecological metagenomes</taxon>
    </lineage>
</organism>
<keyword evidence="4" id="KW-0411">Iron-sulfur</keyword>
<dbReference type="GO" id="GO:0009337">
    <property type="term" value="C:sulfite reductase complex (NADPH)"/>
    <property type="evidence" value="ECO:0007669"/>
    <property type="project" value="TreeGrafter"/>
</dbReference>
<sequence>QLHGVLKKNLKNTIKSINKGLMNTLAACGDVCRNVMGNPFIRDSNIAKEVNKIANEISQNLKPNTKAYHEIWLDKKKVAGTIDSEPLYGNTYLPRKFKVAIAIPPLNDVDIFAHCCGLIAIVENNKLIGWNVTLGGGMGVTHGNHKTFPRLADVIGFCSSKNAAKVIEKILIVQKLYGNRKNRKNARLKYTVETYGVKWYKEKIEELLDFKLEKQRPFFFNSTVEKYGWRKNIDKWDYVLFLENGCIED</sequence>
<dbReference type="GO" id="GO:0016002">
    <property type="term" value="F:sulfite reductase activity"/>
    <property type="evidence" value="ECO:0007669"/>
    <property type="project" value="TreeGrafter"/>
</dbReference>
<name>X1CHQ0_9ZZZZ</name>
<dbReference type="SUPFAM" id="SSF56014">
    <property type="entry name" value="Nitrite and sulphite reductase 4Fe-4S domain-like"/>
    <property type="match status" value="1"/>
</dbReference>
<comment type="caution">
    <text evidence="6">The sequence shown here is derived from an EMBL/GenBank/DDBJ whole genome shotgun (WGS) entry which is preliminary data.</text>
</comment>
<evidence type="ECO:0000313" key="6">
    <source>
        <dbReference type="EMBL" id="GAH07167.1"/>
    </source>
</evidence>
<dbReference type="EMBL" id="BART01032075">
    <property type="protein sequence ID" value="GAH07167.1"/>
    <property type="molecule type" value="Genomic_DNA"/>
</dbReference>
<keyword evidence="1" id="KW-0479">Metal-binding</keyword>
<dbReference type="GO" id="GO:0020037">
    <property type="term" value="F:heme binding"/>
    <property type="evidence" value="ECO:0007669"/>
    <property type="project" value="InterPro"/>
</dbReference>
<dbReference type="GO" id="GO:0000103">
    <property type="term" value="P:sulfate assimilation"/>
    <property type="evidence" value="ECO:0007669"/>
    <property type="project" value="TreeGrafter"/>
</dbReference>
<accession>X1CHQ0</accession>
<evidence type="ECO:0000256" key="1">
    <source>
        <dbReference type="ARBA" id="ARBA00022723"/>
    </source>
</evidence>
<feature type="non-terminal residue" evidence="6">
    <location>
        <position position="1"/>
    </location>
</feature>
<gene>
    <name evidence="6" type="ORF">S01H4_55554</name>
</gene>
<dbReference type="GO" id="GO:0051536">
    <property type="term" value="F:iron-sulfur cluster binding"/>
    <property type="evidence" value="ECO:0007669"/>
    <property type="project" value="UniProtKB-KW"/>
</dbReference>
<protein>
    <recommendedName>
        <fullName evidence="5">Nitrite/sulphite reductase 4Fe-4S domain-containing protein</fullName>
    </recommendedName>
</protein>
<reference evidence="6" key="1">
    <citation type="journal article" date="2014" name="Front. Microbiol.">
        <title>High frequency of phylogenetically diverse reductive dehalogenase-homologous genes in deep subseafloor sedimentary metagenomes.</title>
        <authorList>
            <person name="Kawai M."/>
            <person name="Futagami T."/>
            <person name="Toyoda A."/>
            <person name="Takaki Y."/>
            <person name="Nishi S."/>
            <person name="Hori S."/>
            <person name="Arai W."/>
            <person name="Tsubouchi T."/>
            <person name="Morono Y."/>
            <person name="Uchiyama I."/>
            <person name="Ito T."/>
            <person name="Fujiyama A."/>
            <person name="Inagaki F."/>
            <person name="Takami H."/>
        </authorList>
    </citation>
    <scope>NUCLEOTIDE SEQUENCE</scope>
    <source>
        <strain evidence="6">Expedition CK06-06</strain>
    </source>
</reference>
<evidence type="ECO:0000259" key="5">
    <source>
        <dbReference type="Pfam" id="PF01077"/>
    </source>
</evidence>
<dbReference type="InterPro" id="IPR006067">
    <property type="entry name" value="NO2/SO3_Rdtase_4Fe4S_dom"/>
</dbReference>
<dbReference type="GO" id="GO:0046872">
    <property type="term" value="F:metal ion binding"/>
    <property type="evidence" value="ECO:0007669"/>
    <property type="project" value="UniProtKB-KW"/>
</dbReference>
<proteinExistence type="predicted"/>
<dbReference type="Gene3D" id="3.30.413.10">
    <property type="entry name" value="Sulfite Reductase Hemoprotein, domain 1"/>
    <property type="match status" value="1"/>
</dbReference>
<keyword evidence="2" id="KW-0560">Oxidoreductase</keyword>
<evidence type="ECO:0000256" key="3">
    <source>
        <dbReference type="ARBA" id="ARBA00023004"/>
    </source>
</evidence>
<dbReference type="AlphaFoldDB" id="X1CHQ0"/>
<dbReference type="GO" id="GO:0050311">
    <property type="term" value="F:sulfite reductase (ferredoxin) activity"/>
    <property type="evidence" value="ECO:0007669"/>
    <property type="project" value="TreeGrafter"/>
</dbReference>
<dbReference type="PANTHER" id="PTHR11493">
    <property type="entry name" value="SULFITE REDUCTASE [NADPH] SUBUNIT BETA-RELATED"/>
    <property type="match status" value="1"/>
</dbReference>
<feature type="domain" description="Nitrite/sulphite reductase 4Fe-4S" evidence="5">
    <location>
        <begin position="57"/>
        <end position="210"/>
    </location>
</feature>
<keyword evidence="3" id="KW-0408">Iron</keyword>
<feature type="non-terminal residue" evidence="6">
    <location>
        <position position="249"/>
    </location>
</feature>
<dbReference type="PANTHER" id="PTHR11493:SF47">
    <property type="entry name" value="SULFITE REDUCTASE [NADPH] SUBUNIT BETA"/>
    <property type="match status" value="1"/>
</dbReference>
<dbReference type="InterPro" id="IPR045169">
    <property type="entry name" value="NO2/SO3_Rdtase_4Fe4S_prot"/>
</dbReference>
<dbReference type="InterPro" id="IPR045854">
    <property type="entry name" value="NO2/SO3_Rdtase_4Fe4S_sf"/>
</dbReference>